<reference evidence="9 10" key="1">
    <citation type="journal article" date="2012" name="J. Bacteriol.">
        <title>Genome Sequence of "Candidatus Mycoplasma haemolamae" Strain Purdue, a Red Blood Cell Pathogen of Alpacas (Vicugna pacos) and Llamas (Lama glama).</title>
        <authorList>
            <person name="Guimaraes A.M."/>
            <person name="Toth B."/>
            <person name="Santos A.P."/>
            <person name="do Nascimento N.C."/>
            <person name="Kritchevsky J.E."/>
            <person name="Messick J.B."/>
        </authorList>
    </citation>
    <scope>NUCLEOTIDE SEQUENCE [LARGE SCALE GENOMIC DNA]</scope>
    <source>
        <strain evidence="9 10">Purdue</strain>
    </source>
</reference>
<feature type="domain" description="Metallo-beta-lactamase" evidence="8">
    <location>
        <begin position="38"/>
        <end position="232"/>
    </location>
</feature>
<dbReference type="SMART" id="SM00849">
    <property type="entry name" value="Lactamase_B"/>
    <property type="match status" value="1"/>
</dbReference>
<keyword evidence="2" id="KW-0540">Nuclease</keyword>
<dbReference type="InterPro" id="IPR042173">
    <property type="entry name" value="RNase_J_2"/>
</dbReference>
<evidence type="ECO:0000256" key="7">
    <source>
        <dbReference type="ARBA" id="ARBA00022884"/>
    </source>
</evidence>
<dbReference type="SUPFAM" id="SSF56281">
    <property type="entry name" value="Metallo-hydrolase/oxidoreductase"/>
    <property type="match status" value="1"/>
</dbReference>
<dbReference type="CDD" id="cd07714">
    <property type="entry name" value="RNaseJ_MBL-fold"/>
    <property type="match status" value="1"/>
</dbReference>
<dbReference type="KEGG" id="mhl:MHLP_02385"/>
<dbReference type="Gene3D" id="3.60.15.10">
    <property type="entry name" value="Ribonuclease Z/Hydroxyacylglutathione hydrolase-like"/>
    <property type="match status" value="1"/>
</dbReference>
<protein>
    <submittedName>
        <fullName evidence="9">Metallo-beta-lactamase superfamily protein</fullName>
    </submittedName>
</protein>
<evidence type="ECO:0000256" key="3">
    <source>
        <dbReference type="ARBA" id="ARBA00022723"/>
    </source>
</evidence>
<dbReference type="NCBIfam" id="TIGR00649">
    <property type="entry name" value="MG423"/>
    <property type="match status" value="1"/>
</dbReference>
<dbReference type="PANTHER" id="PTHR43694">
    <property type="entry name" value="RIBONUCLEASE J"/>
    <property type="match status" value="1"/>
</dbReference>
<name>I7C6C9_MYCHA</name>
<organism evidence="9 10">
    <name type="scientific">Mycoplasma haematolamae (strain Purdue)</name>
    <dbReference type="NCBI Taxonomy" id="1212765"/>
    <lineage>
        <taxon>Bacteria</taxon>
        <taxon>Bacillati</taxon>
        <taxon>Mycoplasmatota</taxon>
        <taxon>Mollicutes</taxon>
        <taxon>Mycoplasmataceae</taxon>
        <taxon>Mycoplasma</taxon>
    </lineage>
</organism>
<dbReference type="Pfam" id="PF22505">
    <property type="entry name" value="RNase_J_b_CASP"/>
    <property type="match status" value="1"/>
</dbReference>
<evidence type="ECO:0000313" key="10">
    <source>
        <dbReference type="Proteomes" id="UP000006502"/>
    </source>
</evidence>
<dbReference type="AlphaFoldDB" id="I7C6C9"/>
<keyword evidence="1" id="KW-0963">Cytoplasm</keyword>
<gene>
    <name evidence="9" type="ordered locus">MHLP_02385</name>
</gene>
<evidence type="ECO:0000256" key="6">
    <source>
        <dbReference type="ARBA" id="ARBA00022839"/>
    </source>
</evidence>
<dbReference type="InterPro" id="IPR055132">
    <property type="entry name" value="RNase_J_b_CASP"/>
</dbReference>
<evidence type="ECO:0000256" key="2">
    <source>
        <dbReference type="ARBA" id="ARBA00022722"/>
    </source>
</evidence>
<accession>I7C6C9</accession>
<keyword evidence="4" id="KW-0378">Hydrolase</keyword>
<dbReference type="InterPro" id="IPR011108">
    <property type="entry name" value="RMMBL"/>
</dbReference>
<dbReference type="InterPro" id="IPR041636">
    <property type="entry name" value="RNase_J_C"/>
</dbReference>
<sequence length="606" mass="67455">MDKLSTLHTIEQHIFESRKTKQTEPTLFYSLGGIEEIGKNCYCLEHKDEIMLMDFGIKFGNRQTQPGITGEIPNLEHLLANQKKICGLFITHGHEDHIGGVPHLLNRINIPVIYGPSLALELIRKKLEETKPQYEPKMVVYDAESIFFTKYFSVDTFLVNHSIPDSYGFTISTPNGYVVFSGDFRYDLKNKIDSKAFQKLINIGARQVDLLLCESTAAAQPGFNESEVAIVHELKNIISSSKGRVIITFFASNLGRIEEIVKLAHSQGRKIAIFGRSIDSSLKCSQNVGLLNANELKNVFVTTQELEGLPDDKILIICTGSQGEEGSALNTISKNSHAVIQLKPTDDIIFSSNAIPGNKQSVNELVNRLYKSGCNIHLNSAECRIHASGHATKLEQQLFISLVNPKFLAPIHGEKKMLHDLKRNVSELNIVPKENIFILKNGARLALLNGKVTREEAQDLAFSMPSYVMENKLTDSGKEILTERTKVAVNGLLAVSILLDFKSKTIFSVSPISTIGSFPFSLSAEMFRDLNKLILQKVDYLLKNVPIEQDEKSISKAVTDLITEFFSERKKNKVPQIVVLVESKGHSAIWEDAITASTAPSEEKPS</sequence>
<dbReference type="PANTHER" id="PTHR43694:SF1">
    <property type="entry name" value="RIBONUCLEASE J"/>
    <property type="match status" value="1"/>
</dbReference>
<keyword evidence="10" id="KW-1185">Reference proteome</keyword>
<evidence type="ECO:0000256" key="4">
    <source>
        <dbReference type="ARBA" id="ARBA00022801"/>
    </source>
</evidence>
<keyword evidence="5" id="KW-0862">Zinc</keyword>
<evidence type="ECO:0000256" key="1">
    <source>
        <dbReference type="ARBA" id="ARBA00022490"/>
    </source>
</evidence>
<dbReference type="GO" id="GO:0046872">
    <property type="term" value="F:metal ion binding"/>
    <property type="evidence" value="ECO:0007669"/>
    <property type="project" value="UniProtKB-KW"/>
</dbReference>
<dbReference type="Gene3D" id="3.40.50.10710">
    <property type="entry name" value="Metallo-hydrolase/oxidoreductase"/>
    <property type="match status" value="1"/>
</dbReference>
<dbReference type="PATRIC" id="fig|1212765.3.peg.538"/>
<dbReference type="InterPro" id="IPR004613">
    <property type="entry name" value="RNase_J"/>
</dbReference>
<keyword evidence="3" id="KW-0479">Metal-binding</keyword>
<dbReference type="HOGENOM" id="CLU_008727_3_3_14"/>
<dbReference type="Gene3D" id="3.10.20.580">
    <property type="match status" value="1"/>
</dbReference>
<dbReference type="GO" id="GO:0004527">
    <property type="term" value="F:exonuclease activity"/>
    <property type="evidence" value="ECO:0007669"/>
    <property type="project" value="UniProtKB-KW"/>
</dbReference>
<evidence type="ECO:0000256" key="5">
    <source>
        <dbReference type="ARBA" id="ARBA00022833"/>
    </source>
</evidence>
<reference evidence="10" key="2">
    <citation type="submission" date="2012-07" db="EMBL/GenBank/DDBJ databases">
        <title>Complete genome sequence of 'Candidatus Mycoplasma haemolamae'.</title>
        <authorList>
            <person name="Guimaraes A.M.S."/>
            <person name="Toth B."/>
            <person name="Santos A.P."/>
            <person name="Nascimento N.C."/>
            <person name="Sojka J.E."/>
            <person name="Messick J.B."/>
        </authorList>
    </citation>
    <scope>NUCLEOTIDE SEQUENCE [LARGE SCALE GENOMIC DNA]</scope>
    <source>
        <strain evidence="10">Purdue</strain>
    </source>
</reference>
<dbReference type="InterPro" id="IPR001279">
    <property type="entry name" value="Metallo-B-lactamas"/>
</dbReference>
<dbReference type="InterPro" id="IPR036866">
    <property type="entry name" value="RibonucZ/Hydroxyglut_hydro"/>
</dbReference>
<dbReference type="GO" id="GO:0003723">
    <property type="term" value="F:RNA binding"/>
    <property type="evidence" value="ECO:0007669"/>
    <property type="project" value="UniProtKB-KW"/>
</dbReference>
<dbReference type="Pfam" id="PF07521">
    <property type="entry name" value="RMMBL"/>
    <property type="match status" value="1"/>
</dbReference>
<proteinExistence type="predicted"/>
<keyword evidence="6" id="KW-0269">Exonuclease</keyword>
<dbReference type="Pfam" id="PF17770">
    <property type="entry name" value="RNase_J_C"/>
    <property type="match status" value="1"/>
</dbReference>
<evidence type="ECO:0000259" key="8">
    <source>
        <dbReference type="SMART" id="SM00849"/>
    </source>
</evidence>
<keyword evidence="7" id="KW-0694">RNA-binding</keyword>
<dbReference type="Proteomes" id="UP000006502">
    <property type="component" value="Chromosome"/>
</dbReference>
<dbReference type="Pfam" id="PF00753">
    <property type="entry name" value="Lactamase_B"/>
    <property type="match status" value="1"/>
</dbReference>
<evidence type="ECO:0000313" key="9">
    <source>
        <dbReference type="EMBL" id="AFO52057.1"/>
    </source>
</evidence>
<dbReference type="STRING" id="1212765.MHLP_02385"/>
<dbReference type="EMBL" id="CP003731">
    <property type="protein sequence ID" value="AFO52057.1"/>
    <property type="molecule type" value="Genomic_DNA"/>
</dbReference>